<reference evidence="2 3" key="1">
    <citation type="submission" date="2017-08" db="EMBL/GenBank/DDBJ databases">
        <title>The complete genome sequence of Nocardiopsis gilva YIM 90087.</title>
        <authorList>
            <person name="Yin M."/>
            <person name="Tang S."/>
        </authorList>
    </citation>
    <scope>NUCLEOTIDE SEQUENCE [LARGE SCALE GENOMIC DNA]</scope>
    <source>
        <strain evidence="2 3">YIM 90087</strain>
    </source>
</reference>
<feature type="region of interest" description="Disordered" evidence="1">
    <location>
        <begin position="1"/>
        <end position="77"/>
    </location>
</feature>
<dbReference type="Gene3D" id="2.60.120.620">
    <property type="entry name" value="q2cbj1_9rhob like domain"/>
    <property type="match status" value="1"/>
</dbReference>
<dbReference type="EMBL" id="CP022753">
    <property type="protein sequence ID" value="ASU81677.1"/>
    <property type="molecule type" value="Genomic_DNA"/>
</dbReference>
<name>A0A223S0Q9_9ACTN</name>
<evidence type="ECO:0008006" key="4">
    <source>
        <dbReference type="Google" id="ProtNLM"/>
    </source>
</evidence>
<dbReference type="GO" id="GO:0051213">
    <property type="term" value="F:dioxygenase activity"/>
    <property type="evidence" value="ECO:0007669"/>
    <property type="project" value="InterPro"/>
</dbReference>
<evidence type="ECO:0000313" key="2">
    <source>
        <dbReference type="EMBL" id="ASU81677.1"/>
    </source>
</evidence>
<dbReference type="Pfam" id="PF10014">
    <property type="entry name" value="2OG-Fe_Oxy_2"/>
    <property type="match status" value="1"/>
</dbReference>
<feature type="compositionally biased region" description="Basic residues" evidence="1">
    <location>
        <begin position="67"/>
        <end position="76"/>
    </location>
</feature>
<dbReference type="InterPro" id="IPR018724">
    <property type="entry name" value="2OG-Fe_dioxygenase"/>
</dbReference>
<evidence type="ECO:0000313" key="3">
    <source>
        <dbReference type="Proteomes" id="UP000215005"/>
    </source>
</evidence>
<organism evidence="2 3">
    <name type="scientific">Nocardiopsis gilva YIM 90087</name>
    <dbReference type="NCBI Taxonomy" id="1235441"/>
    <lineage>
        <taxon>Bacteria</taxon>
        <taxon>Bacillati</taxon>
        <taxon>Actinomycetota</taxon>
        <taxon>Actinomycetes</taxon>
        <taxon>Streptosporangiales</taxon>
        <taxon>Nocardiopsidaceae</taxon>
        <taxon>Nocardiopsis</taxon>
    </lineage>
</organism>
<feature type="compositionally biased region" description="Basic residues" evidence="1">
    <location>
        <begin position="23"/>
        <end position="34"/>
    </location>
</feature>
<accession>A0A223S0Q9</accession>
<dbReference type="Proteomes" id="UP000215005">
    <property type="component" value="Chromosome"/>
</dbReference>
<evidence type="ECO:0000256" key="1">
    <source>
        <dbReference type="SAM" id="MobiDB-lite"/>
    </source>
</evidence>
<keyword evidence="3" id="KW-1185">Reference proteome</keyword>
<protein>
    <recommendedName>
        <fullName evidence="4">2OG-Fe dioxygenase family protein</fullName>
    </recommendedName>
</protein>
<dbReference type="KEGG" id="ngv:CDO52_01685"/>
<sequence>MCAHCGPRSTDARPDGGRQFRLPPRRPPRRRPRRTPSPPPAISGSGPHRPPLHSTGTGVGDNNRGGVRARKGRASVKARFDTTTTQVALAEEGVCLLPPDTVNAALGIEPSRWTRFAAHWDDLADDPYVAAHGTRRQRRYDRFSLTPANGELDPLPHTPFIQPGHTNPLYPDVERHFAPLTAEFQSEPLMRALLLLLGRLASALDDAATWTSYVHPMRVIASADSQGDPTPEGRHRDGVTLVTSFFVGRRNATGGTTTVVTSAGEPLLTTALDQPGTLLLCDDRRTLHQVSAIQPTDPARPAFRDALVTTLVPA</sequence>
<dbReference type="AlphaFoldDB" id="A0A223S0Q9"/>
<gene>
    <name evidence="2" type="ORF">CDO52_01685</name>
</gene>
<proteinExistence type="predicted"/>